<reference evidence="1 2" key="1">
    <citation type="submission" date="2018-08" db="EMBL/GenBank/DDBJ databases">
        <title>A genome reference for cultivated species of the human gut microbiota.</title>
        <authorList>
            <person name="Zou Y."/>
            <person name="Xue W."/>
            <person name="Luo G."/>
        </authorList>
    </citation>
    <scope>NUCLEOTIDE SEQUENCE [LARGE SCALE GENOMIC DNA]</scope>
    <source>
        <strain evidence="1 2">AF12-50</strain>
    </source>
</reference>
<dbReference type="EMBL" id="QSAG01000001">
    <property type="protein sequence ID" value="RGW45043.1"/>
    <property type="molecule type" value="Genomic_DNA"/>
</dbReference>
<dbReference type="AlphaFoldDB" id="A0AA92TZL2"/>
<gene>
    <name evidence="1" type="ORF">DWV76_00560</name>
</gene>
<comment type="caution">
    <text evidence="1">The sequence shown here is derived from an EMBL/GenBank/DDBJ whole genome shotgun (WGS) entry which is preliminary data.</text>
</comment>
<proteinExistence type="predicted"/>
<dbReference type="Proteomes" id="UP000283785">
    <property type="component" value="Unassembled WGS sequence"/>
</dbReference>
<dbReference type="RefSeq" id="WP_118063025.1">
    <property type="nucleotide sequence ID" value="NZ_QSAG01000001.1"/>
</dbReference>
<evidence type="ECO:0000313" key="1">
    <source>
        <dbReference type="EMBL" id="RGW45043.1"/>
    </source>
</evidence>
<protein>
    <submittedName>
        <fullName evidence="1">Uncharacterized protein</fullName>
    </submittedName>
</protein>
<sequence>MATKVTSTGAGAIKLSKPSHIIVRPFNGNAAGDDYYDLDDVVRDTTSISQDDNDTNDIERETSDTPILSIVTTGKYQFAAEVADTQAPVLTALCGFTKGTDGKIYAPSGYKLMYAEVAVVFDNADGTTHTALILPKLQLNSKTTIESLNSNLAKVALAGTGQLVEVKDGSITRKTPFYIDPAYTLPTASV</sequence>
<organism evidence="1 2">
    <name type="scientific">Segatella copri</name>
    <dbReference type="NCBI Taxonomy" id="165179"/>
    <lineage>
        <taxon>Bacteria</taxon>
        <taxon>Pseudomonadati</taxon>
        <taxon>Bacteroidota</taxon>
        <taxon>Bacteroidia</taxon>
        <taxon>Bacteroidales</taxon>
        <taxon>Prevotellaceae</taxon>
        <taxon>Segatella</taxon>
    </lineage>
</organism>
<name>A0AA92TZL2_9BACT</name>
<accession>A0AA92TZL2</accession>
<evidence type="ECO:0000313" key="2">
    <source>
        <dbReference type="Proteomes" id="UP000283785"/>
    </source>
</evidence>